<evidence type="ECO:0000313" key="3">
    <source>
        <dbReference type="EMBL" id="OLN96107.1"/>
    </source>
</evidence>
<sequence>MSTYHVTSRTGFLGLYVVKLLLEHGHHVNIIVCNLKNTARCKPLLDLQAHFMGQLALFEADLVKPMSGCQVVYHVASPFLLPVQIKDCSVTQYPYIYSKMVAEREAWKFHDAQNRWSLVVINPGLVIGPPLTPESASGSL</sequence>
<dbReference type="Proteomes" id="UP000186583">
    <property type="component" value="Unassembled WGS sequence"/>
</dbReference>
<dbReference type="GO" id="GO:0016616">
    <property type="term" value="F:oxidoreductase activity, acting on the CH-OH group of donors, NAD or NADP as acceptor"/>
    <property type="evidence" value="ECO:0007669"/>
    <property type="project" value="TreeGrafter"/>
</dbReference>
<name>A0A1Q8S3Y1_9PEZI</name>
<comment type="caution">
    <text evidence="3">The sequence shown here is derived from an EMBL/GenBank/DDBJ whole genome shotgun (WGS) entry which is preliminary data.</text>
</comment>
<comment type="similarity">
    <text evidence="2">Belongs to the NAD(P)-dependent epimerase/dehydratase family. Dihydroflavonol-4-reductase subfamily.</text>
</comment>
<dbReference type="Gene3D" id="3.40.50.720">
    <property type="entry name" value="NAD(P)-binding Rossmann-like Domain"/>
    <property type="match status" value="2"/>
</dbReference>
<dbReference type="STRING" id="708187.A0A1Q8S3Y1"/>
<dbReference type="OrthoDB" id="2735536at2759"/>
<accession>A0A1Q8S3Y1</accession>
<evidence type="ECO:0000313" key="4">
    <source>
        <dbReference type="Proteomes" id="UP000186583"/>
    </source>
</evidence>
<evidence type="ECO:0000256" key="1">
    <source>
        <dbReference type="ARBA" id="ARBA00023002"/>
    </source>
</evidence>
<organism evidence="3 4">
    <name type="scientific">Colletotrichum chlorophyti</name>
    <dbReference type="NCBI Taxonomy" id="708187"/>
    <lineage>
        <taxon>Eukaryota</taxon>
        <taxon>Fungi</taxon>
        <taxon>Dikarya</taxon>
        <taxon>Ascomycota</taxon>
        <taxon>Pezizomycotina</taxon>
        <taxon>Sordariomycetes</taxon>
        <taxon>Hypocreomycetidae</taxon>
        <taxon>Glomerellales</taxon>
        <taxon>Glomerellaceae</taxon>
        <taxon>Colletotrichum</taxon>
    </lineage>
</organism>
<protein>
    <submittedName>
        <fullName evidence="3">Tetraketide alpha-pyrone reductase 2</fullName>
    </submittedName>
</protein>
<dbReference type="InterPro" id="IPR036291">
    <property type="entry name" value="NAD(P)-bd_dom_sf"/>
</dbReference>
<reference evidence="3 4" key="1">
    <citation type="submission" date="2016-11" db="EMBL/GenBank/DDBJ databases">
        <title>Draft Genome Assembly of Colletotrichum chlorophyti a pathogen of herbaceous plants.</title>
        <authorList>
            <person name="Gan P."/>
            <person name="Narusaka M."/>
            <person name="Tsushima A."/>
            <person name="Narusaka Y."/>
            <person name="Takano Y."/>
            <person name="Shirasu K."/>
        </authorList>
    </citation>
    <scope>NUCLEOTIDE SEQUENCE [LARGE SCALE GENOMIC DNA]</scope>
    <source>
        <strain evidence="3 4">NTL11</strain>
    </source>
</reference>
<dbReference type="InterPro" id="IPR050425">
    <property type="entry name" value="NAD(P)_dehydrat-like"/>
</dbReference>
<evidence type="ECO:0000256" key="2">
    <source>
        <dbReference type="ARBA" id="ARBA00023445"/>
    </source>
</evidence>
<keyword evidence="4" id="KW-1185">Reference proteome</keyword>
<keyword evidence="1" id="KW-0560">Oxidoreductase</keyword>
<gene>
    <name evidence="3" type="ORF">CCHL11_03275</name>
</gene>
<dbReference type="AlphaFoldDB" id="A0A1Q8S3Y1"/>
<proteinExistence type="inferred from homology"/>
<dbReference type="PANTHER" id="PTHR10366">
    <property type="entry name" value="NAD DEPENDENT EPIMERASE/DEHYDRATASE"/>
    <property type="match status" value="1"/>
</dbReference>
<dbReference type="EMBL" id="MPGH01000022">
    <property type="protein sequence ID" value="OLN96107.1"/>
    <property type="molecule type" value="Genomic_DNA"/>
</dbReference>
<dbReference type="SUPFAM" id="SSF51735">
    <property type="entry name" value="NAD(P)-binding Rossmann-fold domains"/>
    <property type="match status" value="1"/>
</dbReference>
<dbReference type="PANTHER" id="PTHR10366:SF564">
    <property type="entry name" value="STEROL-4-ALPHA-CARBOXYLATE 3-DEHYDROGENASE, DECARBOXYLATING"/>
    <property type="match status" value="1"/>
</dbReference>